<dbReference type="InterPro" id="IPR029030">
    <property type="entry name" value="Caspase-like_dom_sf"/>
</dbReference>
<dbReference type="SUPFAM" id="SSF52129">
    <property type="entry name" value="Caspase-like"/>
    <property type="match status" value="1"/>
</dbReference>
<comment type="similarity">
    <text evidence="1">Belongs to the peptidase C14B family.</text>
</comment>
<dbReference type="InterPro" id="IPR011600">
    <property type="entry name" value="Pept_C14_caspase"/>
</dbReference>
<evidence type="ECO:0000313" key="4">
    <source>
        <dbReference type="Proteomes" id="UP000594638"/>
    </source>
</evidence>
<dbReference type="InterPro" id="IPR050452">
    <property type="entry name" value="Metacaspase"/>
</dbReference>
<dbReference type="Pfam" id="PF00656">
    <property type="entry name" value="Peptidase_C14"/>
    <property type="match status" value="1"/>
</dbReference>
<keyword evidence="4" id="KW-1185">Reference proteome</keyword>
<dbReference type="PANTHER" id="PTHR48104">
    <property type="entry name" value="METACASPASE-4"/>
    <property type="match status" value="1"/>
</dbReference>
<dbReference type="GO" id="GO:0005737">
    <property type="term" value="C:cytoplasm"/>
    <property type="evidence" value="ECO:0007669"/>
    <property type="project" value="TreeGrafter"/>
</dbReference>
<gene>
    <name evidence="3" type="ORF">OLEA9_A002527</name>
</gene>
<dbReference type="EMBL" id="CACTIH010001943">
    <property type="protein sequence ID" value="CAA2969506.1"/>
    <property type="molecule type" value="Genomic_DNA"/>
</dbReference>
<dbReference type="OrthoDB" id="3223806at2759"/>
<dbReference type="AlphaFoldDB" id="A0A8S0QPA6"/>
<dbReference type="PANTHER" id="PTHR48104:SF17">
    <property type="entry name" value="METACASPASE-3"/>
    <property type="match status" value="1"/>
</dbReference>
<name>A0A8S0QPA6_OLEEU</name>
<feature type="domain" description="Peptidase C14 caspase" evidence="2">
    <location>
        <begin position="104"/>
        <end position="373"/>
    </location>
</feature>
<protein>
    <recommendedName>
        <fullName evidence="2">Peptidase C14 caspase domain-containing protein</fullName>
    </recommendedName>
</protein>
<evidence type="ECO:0000313" key="3">
    <source>
        <dbReference type="EMBL" id="CAA2969506.1"/>
    </source>
</evidence>
<organism evidence="3 4">
    <name type="scientific">Olea europaea subsp. europaea</name>
    <dbReference type="NCBI Taxonomy" id="158383"/>
    <lineage>
        <taxon>Eukaryota</taxon>
        <taxon>Viridiplantae</taxon>
        <taxon>Streptophyta</taxon>
        <taxon>Embryophyta</taxon>
        <taxon>Tracheophyta</taxon>
        <taxon>Spermatophyta</taxon>
        <taxon>Magnoliopsida</taxon>
        <taxon>eudicotyledons</taxon>
        <taxon>Gunneridae</taxon>
        <taxon>Pentapetalae</taxon>
        <taxon>asterids</taxon>
        <taxon>lamiids</taxon>
        <taxon>Lamiales</taxon>
        <taxon>Oleaceae</taxon>
        <taxon>Oleeae</taxon>
        <taxon>Olea</taxon>
    </lineage>
</organism>
<dbReference type="Gene3D" id="3.40.50.12660">
    <property type="match status" value="1"/>
</dbReference>
<accession>A0A8S0QPA6</accession>
<evidence type="ECO:0000259" key="2">
    <source>
        <dbReference type="Pfam" id="PF00656"/>
    </source>
</evidence>
<comment type="caution">
    <text evidence="3">The sequence shown here is derived from an EMBL/GenBank/DDBJ whole genome shotgun (WGS) entry which is preliminary data.</text>
</comment>
<dbReference type="Proteomes" id="UP000594638">
    <property type="component" value="Unassembled WGS sequence"/>
</dbReference>
<reference evidence="3 4" key="1">
    <citation type="submission" date="2019-12" db="EMBL/GenBank/DDBJ databases">
        <authorList>
            <person name="Alioto T."/>
            <person name="Alioto T."/>
            <person name="Gomez Garrido J."/>
        </authorList>
    </citation>
    <scope>NUCLEOTIDE SEQUENCE [LARGE SCALE GENOMIC DNA]</scope>
</reference>
<sequence length="385" mass="42756">MEMTGKRMRCSRCGAQLMVPPNTYTFQCPTCLTVIRVQPNNPLGQVHDSIRQTASRMKDLLYTVSSNTNTSVFSGNGYPYSWASGNSHHSQSVAPSLPFSAHGRKRAVLCGVSYYGQKYRLKGTVNDVKCMRYFLIQHLGFPSDSILVLTEEESDPCLIPTKHNIRMALHWLVQGCQSGDSLVFHYSGHGSQRLDFNMDEVDWYDEMLWPVDHQTAGKISDDDINATIVRPLPQGTKLHAIIDACHSGTILDLPFVCRMNREGYYHWKDHGIQSPIYKGTNGGLAVSISACDDHQVSVDTTALSGDTATGAMTYSFIQAVQNEPGLSYGRLLNVMSKTIHDAKKRQLLNGSIASLAKKLLFSKSSQEPQLSSSQKFDIYSTPFTL</sequence>
<dbReference type="GO" id="GO:0006508">
    <property type="term" value="P:proteolysis"/>
    <property type="evidence" value="ECO:0007669"/>
    <property type="project" value="InterPro"/>
</dbReference>
<proteinExistence type="inferred from homology"/>
<dbReference type="Gramene" id="OE9A002527T1">
    <property type="protein sequence ID" value="OE9A002527C1"/>
    <property type="gene ID" value="OE9A002527"/>
</dbReference>
<dbReference type="GO" id="GO:0004197">
    <property type="term" value="F:cysteine-type endopeptidase activity"/>
    <property type="evidence" value="ECO:0007669"/>
    <property type="project" value="InterPro"/>
</dbReference>
<evidence type="ECO:0000256" key="1">
    <source>
        <dbReference type="ARBA" id="ARBA00009005"/>
    </source>
</evidence>